<evidence type="ECO:0000256" key="3">
    <source>
        <dbReference type="ARBA" id="ARBA00023163"/>
    </source>
</evidence>
<name>A0A839SSG6_9PROT</name>
<evidence type="ECO:0000313" key="6">
    <source>
        <dbReference type="Proteomes" id="UP000581135"/>
    </source>
</evidence>
<dbReference type="InterPro" id="IPR036388">
    <property type="entry name" value="WH-like_DNA-bd_sf"/>
</dbReference>
<keyword evidence="3" id="KW-0804">Transcription</keyword>
<evidence type="ECO:0000313" key="5">
    <source>
        <dbReference type="EMBL" id="MBB3064286.1"/>
    </source>
</evidence>
<dbReference type="PROSITE" id="PS50949">
    <property type="entry name" value="HTH_GNTR"/>
    <property type="match status" value="1"/>
</dbReference>
<evidence type="ECO:0000259" key="4">
    <source>
        <dbReference type="PROSITE" id="PS50949"/>
    </source>
</evidence>
<protein>
    <submittedName>
        <fullName evidence="5">DNA-binding GntR family transcriptional regulator</fullName>
    </submittedName>
</protein>
<dbReference type="InterPro" id="IPR008920">
    <property type="entry name" value="TF_FadR/GntR_C"/>
</dbReference>
<organism evidence="5 6">
    <name type="scientific">Limibacillus halophilus</name>
    <dbReference type="NCBI Taxonomy" id="1579333"/>
    <lineage>
        <taxon>Bacteria</taxon>
        <taxon>Pseudomonadati</taxon>
        <taxon>Pseudomonadota</taxon>
        <taxon>Alphaproteobacteria</taxon>
        <taxon>Rhodospirillales</taxon>
        <taxon>Rhodovibrionaceae</taxon>
        <taxon>Limibacillus</taxon>
    </lineage>
</organism>
<dbReference type="SMART" id="SM00895">
    <property type="entry name" value="FCD"/>
    <property type="match status" value="1"/>
</dbReference>
<dbReference type="GO" id="GO:0003677">
    <property type="term" value="F:DNA binding"/>
    <property type="evidence" value="ECO:0007669"/>
    <property type="project" value="UniProtKB-KW"/>
</dbReference>
<dbReference type="CDD" id="cd07377">
    <property type="entry name" value="WHTH_GntR"/>
    <property type="match status" value="1"/>
</dbReference>
<dbReference type="GO" id="GO:0003700">
    <property type="term" value="F:DNA-binding transcription factor activity"/>
    <property type="evidence" value="ECO:0007669"/>
    <property type="project" value="InterPro"/>
</dbReference>
<comment type="caution">
    <text evidence="5">The sequence shown here is derived from an EMBL/GenBank/DDBJ whole genome shotgun (WGS) entry which is preliminary data.</text>
</comment>
<dbReference type="InterPro" id="IPR000524">
    <property type="entry name" value="Tscrpt_reg_HTH_GntR"/>
</dbReference>
<sequence length="230" mass="25903">MKTKSATRADDLRHILEQQILSGELAPGVRLDEQTLAVRHNVSRTPVREALRQLASSGLVDMRSRHTPTVASLTLPKLIQMFEVMAELEGLCARLATRRMTSPQRKRLQEIHDRLIVALDNDEPEAFYEINREFHELIYEASESEFLAEQTNQLRNRVGPYRRHVTYRPGRMVATIHEHQLVINAILSGDADGAARAMRDHVNLLGENLTDFIATLPPEVATPSKASQAG</sequence>
<gene>
    <name evidence="5" type="ORF">FHR98_000551</name>
</gene>
<dbReference type="Proteomes" id="UP000581135">
    <property type="component" value="Unassembled WGS sequence"/>
</dbReference>
<dbReference type="AlphaFoldDB" id="A0A839SSG6"/>
<keyword evidence="2 5" id="KW-0238">DNA-binding</keyword>
<dbReference type="Gene3D" id="1.20.120.530">
    <property type="entry name" value="GntR ligand-binding domain-like"/>
    <property type="match status" value="1"/>
</dbReference>
<dbReference type="SMART" id="SM00345">
    <property type="entry name" value="HTH_GNTR"/>
    <property type="match status" value="1"/>
</dbReference>
<dbReference type="Gene3D" id="1.10.10.10">
    <property type="entry name" value="Winged helix-like DNA-binding domain superfamily/Winged helix DNA-binding domain"/>
    <property type="match status" value="1"/>
</dbReference>
<dbReference type="SUPFAM" id="SSF48008">
    <property type="entry name" value="GntR ligand-binding domain-like"/>
    <property type="match status" value="1"/>
</dbReference>
<dbReference type="SUPFAM" id="SSF46785">
    <property type="entry name" value="Winged helix' DNA-binding domain"/>
    <property type="match status" value="1"/>
</dbReference>
<dbReference type="EMBL" id="JACHXA010000001">
    <property type="protein sequence ID" value="MBB3064286.1"/>
    <property type="molecule type" value="Genomic_DNA"/>
</dbReference>
<dbReference type="PANTHER" id="PTHR43537">
    <property type="entry name" value="TRANSCRIPTIONAL REGULATOR, GNTR FAMILY"/>
    <property type="match status" value="1"/>
</dbReference>
<keyword evidence="6" id="KW-1185">Reference proteome</keyword>
<dbReference type="PRINTS" id="PR00035">
    <property type="entry name" value="HTHGNTR"/>
</dbReference>
<feature type="domain" description="HTH gntR-type" evidence="4">
    <location>
        <begin position="6"/>
        <end position="73"/>
    </location>
</feature>
<reference evidence="5 6" key="1">
    <citation type="submission" date="2020-08" db="EMBL/GenBank/DDBJ databases">
        <title>Genomic Encyclopedia of Type Strains, Phase III (KMG-III): the genomes of soil and plant-associated and newly described type strains.</title>
        <authorList>
            <person name="Whitman W."/>
        </authorList>
    </citation>
    <scope>NUCLEOTIDE SEQUENCE [LARGE SCALE GENOMIC DNA]</scope>
    <source>
        <strain evidence="5 6">CECT 8803</strain>
    </source>
</reference>
<dbReference type="Pfam" id="PF00392">
    <property type="entry name" value="GntR"/>
    <property type="match status" value="1"/>
</dbReference>
<keyword evidence="1" id="KW-0805">Transcription regulation</keyword>
<dbReference type="Pfam" id="PF07729">
    <property type="entry name" value="FCD"/>
    <property type="match status" value="1"/>
</dbReference>
<dbReference type="RefSeq" id="WP_183415081.1">
    <property type="nucleotide sequence ID" value="NZ_JACHXA010000001.1"/>
</dbReference>
<proteinExistence type="predicted"/>
<evidence type="ECO:0000256" key="2">
    <source>
        <dbReference type="ARBA" id="ARBA00023125"/>
    </source>
</evidence>
<accession>A0A839SSG6</accession>
<evidence type="ECO:0000256" key="1">
    <source>
        <dbReference type="ARBA" id="ARBA00023015"/>
    </source>
</evidence>
<dbReference type="PANTHER" id="PTHR43537:SF49">
    <property type="entry name" value="TRANSCRIPTIONAL REGULATORY PROTEIN"/>
    <property type="match status" value="1"/>
</dbReference>
<dbReference type="InterPro" id="IPR036390">
    <property type="entry name" value="WH_DNA-bd_sf"/>
</dbReference>
<dbReference type="InterPro" id="IPR011711">
    <property type="entry name" value="GntR_C"/>
</dbReference>